<sequence>MLWLACRHHVYEVHIKHVSDAVTVARNSPSEGMFGRFQKEWSTLEIDVSDLALFEVGEYSDDINSIVNSVSAWGVELYENETFPREDYCELLELTLVYLGVPVFPFAFQKPGLKKESLDWMMVPLCYWEKTFGYSKIEEIIRGLEVVNDCAERAVKLITDFKDVCVNVEEQPYLFQVIEDH</sequence>
<dbReference type="AlphaFoldDB" id="A0A162BUB8"/>
<gene>
    <name evidence="1" type="ORF">APZ42_007474</name>
</gene>
<dbReference type="PANTHER" id="PTHR46113:SF1">
    <property type="entry name" value="PEPTIDASE M17 LEUCYL AMINOPEPTIDASE N-TERMINAL DOMAIN-CONTAINING PROTEIN"/>
    <property type="match status" value="1"/>
</dbReference>
<name>A0A162BUB8_9CRUS</name>
<reference evidence="1 2" key="1">
    <citation type="submission" date="2016-03" db="EMBL/GenBank/DDBJ databases">
        <title>EvidentialGene: Evidence-directed Construction of Genes on Genomes.</title>
        <authorList>
            <person name="Gilbert D.G."/>
            <person name="Choi J.-H."/>
            <person name="Mockaitis K."/>
            <person name="Colbourne J."/>
            <person name="Pfrender M."/>
        </authorList>
    </citation>
    <scope>NUCLEOTIDE SEQUENCE [LARGE SCALE GENOMIC DNA]</scope>
    <source>
        <strain evidence="1 2">Xinb3</strain>
        <tissue evidence="1">Complete organism</tissue>
    </source>
</reference>
<feature type="non-terminal residue" evidence="1">
    <location>
        <position position="181"/>
    </location>
</feature>
<protein>
    <submittedName>
        <fullName evidence="1">Uncharacterized protein</fullName>
    </submittedName>
</protein>
<proteinExistence type="predicted"/>
<organism evidence="1 2">
    <name type="scientific">Daphnia magna</name>
    <dbReference type="NCBI Taxonomy" id="35525"/>
    <lineage>
        <taxon>Eukaryota</taxon>
        <taxon>Metazoa</taxon>
        <taxon>Ecdysozoa</taxon>
        <taxon>Arthropoda</taxon>
        <taxon>Crustacea</taxon>
        <taxon>Branchiopoda</taxon>
        <taxon>Diplostraca</taxon>
        <taxon>Cladocera</taxon>
        <taxon>Anomopoda</taxon>
        <taxon>Daphniidae</taxon>
        <taxon>Daphnia</taxon>
    </lineage>
</organism>
<keyword evidence="2" id="KW-1185">Reference proteome</keyword>
<evidence type="ECO:0000313" key="2">
    <source>
        <dbReference type="Proteomes" id="UP000076858"/>
    </source>
</evidence>
<accession>A0A162BUB8</accession>
<comment type="caution">
    <text evidence="1">The sequence shown here is derived from an EMBL/GenBank/DDBJ whole genome shotgun (WGS) entry which is preliminary data.</text>
</comment>
<dbReference type="PANTHER" id="PTHR46113">
    <property type="entry name" value="SNAC DOMAIN-CONTAINING PROTEIN"/>
    <property type="match status" value="1"/>
</dbReference>
<evidence type="ECO:0000313" key="1">
    <source>
        <dbReference type="EMBL" id="KZR97570.1"/>
    </source>
</evidence>
<dbReference type="EMBL" id="LRGB01020856">
    <property type="protein sequence ID" value="KZR97570.1"/>
    <property type="molecule type" value="Genomic_DNA"/>
</dbReference>
<dbReference type="Proteomes" id="UP000076858">
    <property type="component" value="Unassembled WGS sequence"/>
</dbReference>